<feature type="transmembrane region" description="Helical" evidence="1">
    <location>
        <begin position="95"/>
        <end position="115"/>
    </location>
</feature>
<dbReference type="EMBL" id="WUUL01000016">
    <property type="protein sequence ID" value="MXQ55615.1"/>
    <property type="molecule type" value="Genomic_DNA"/>
</dbReference>
<reference evidence="2 3" key="1">
    <citation type="submission" date="2019-12" db="EMBL/GenBank/DDBJ databases">
        <title>Whole-genome analyses of novel actinobacteria.</title>
        <authorList>
            <person name="Sahin N."/>
            <person name="Saygin H."/>
        </authorList>
    </citation>
    <scope>NUCLEOTIDE SEQUENCE [LARGE SCALE GENOMIC DNA]</scope>
    <source>
        <strain evidence="2 3">KC615</strain>
    </source>
</reference>
<dbReference type="GO" id="GO:0016787">
    <property type="term" value="F:hydrolase activity"/>
    <property type="evidence" value="ECO:0007669"/>
    <property type="project" value="UniProtKB-KW"/>
</dbReference>
<keyword evidence="1" id="KW-0812">Transmembrane</keyword>
<dbReference type="Pfam" id="PF04307">
    <property type="entry name" value="YdjM"/>
    <property type="match status" value="1"/>
</dbReference>
<feature type="transmembrane region" description="Helical" evidence="1">
    <location>
        <begin position="127"/>
        <end position="154"/>
    </location>
</feature>
<evidence type="ECO:0000313" key="2">
    <source>
        <dbReference type="EMBL" id="MXQ55615.1"/>
    </source>
</evidence>
<dbReference type="RefSeq" id="WP_160802963.1">
    <property type="nucleotide sequence ID" value="NZ_WUUL01000016.1"/>
</dbReference>
<organism evidence="2 3">
    <name type="scientific">Shimazuella alba</name>
    <dbReference type="NCBI Taxonomy" id="2690964"/>
    <lineage>
        <taxon>Bacteria</taxon>
        <taxon>Bacillati</taxon>
        <taxon>Bacillota</taxon>
        <taxon>Bacilli</taxon>
        <taxon>Bacillales</taxon>
        <taxon>Thermoactinomycetaceae</taxon>
        <taxon>Shimazuella</taxon>
    </lineage>
</organism>
<keyword evidence="1" id="KW-0472">Membrane</keyword>
<comment type="caution">
    <text evidence="2">The sequence shown here is derived from an EMBL/GenBank/DDBJ whole genome shotgun (WGS) entry which is preliminary data.</text>
</comment>
<dbReference type="InterPro" id="IPR007404">
    <property type="entry name" value="YdjM-like"/>
</dbReference>
<feature type="transmembrane region" description="Helical" evidence="1">
    <location>
        <begin position="160"/>
        <end position="179"/>
    </location>
</feature>
<keyword evidence="1" id="KW-1133">Transmembrane helix</keyword>
<keyword evidence="2" id="KW-0378">Hydrolase</keyword>
<gene>
    <name evidence="2" type="ORF">GSM42_18180</name>
</gene>
<dbReference type="AlphaFoldDB" id="A0A6I4W081"/>
<sequence>MDTGTHFVMGIGLYGLAHLDPAVTSNPDMLYAALLGTVIGSQAPDLDTLYRLKGNATYVRNHRGWTHSSLMVLVWPTIISALISLFVPVSSLLTIWLWTCLAVFIHIFIDCFNTYGTQALRPFKSNWISLNIINIFDPVIFILHLIGFFIWYIYQPNAGVIFAVIYVCMVVYVAWRTIAHHRITKWTKRITKLEGKFTIIPTYRLRNWNVIVEMEDEVRMGEIRRRNFYWTGRISRADENHLATLKSKECNAVSSFLSFTSYGYPQVLTRENGYLVKWLDVRYYHKKQFPFVAVAHLDQNYDIVGSFVGWLSDKQAEKRAENIAK</sequence>
<protein>
    <submittedName>
        <fullName evidence="2">Metal-dependent hydrolase</fullName>
    </submittedName>
</protein>
<dbReference type="InterPro" id="IPR053170">
    <property type="entry name" value="Transcription_regulator"/>
</dbReference>
<feature type="transmembrane region" description="Helical" evidence="1">
    <location>
        <begin position="70"/>
        <end position="89"/>
    </location>
</feature>
<proteinExistence type="predicted"/>
<keyword evidence="3" id="KW-1185">Reference proteome</keyword>
<accession>A0A6I4W081</accession>
<evidence type="ECO:0000313" key="3">
    <source>
        <dbReference type="Proteomes" id="UP000430692"/>
    </source>
</evidence>
<dbReference type="PANTHER" id="PTHR40031:SF1">
    <property type="entry name" value="MEMBRANE-BOUND METAL-DEPENDENT HYDROLASE"/>
    <property type="match status" value="1"/>
</dbReference>
<evidence type="ECO:0000256" key="1">
    <source>
        <dbReference type="SAM" id="Phobius"/>
    </source>
</evidence>
<name>A0A6I4W081_9BACL</name>
<dbReference type="PANTHER" id="PTHR40031">
    <property type="entry name" value="HYPOTHETICAL MEMBRANE SPANNING PROTEIN"/>
    <property type="match status" value="1"/>
</dbReference>
<dbReference type="Proteomes" id="UP000430692">
    <property type="component" value="Unassembled WGS sequence"/>
</dbReference>